<dbReference type="GO" id="GO:0005829">
    <property type="term" value="C:cytosol"/>
    <property type="evidence" value="ECO:0007669"/>
    <property type="project" value="TreeGrafter"/>
</dbReference>
<name>A0A0G0B6B6_9BACT</name>
<dbReference type="CDD" id="cd03424">
    <property type="entry name" value="NUDIX_ADPRase_Nudt5_UGPPase_Nudt14"/>
    <property type="match status" value="1"/>
</dbReference>
<dbReference type="PANTHER" id="PTHR11839:SF18">
    <property type="entry name" value="NUDIX HYDROLASE DOMAIN-CONTAINING PROTEIN"/>
    <property type="match status" value="1"/>
</dbReference>
<proteinExistence type="predicted"/>
<evidence type="ECO:0000256" key="1">
    <source>
        <dbReference type="ARBA" id="ARBA00001946"/>
    </source>
</evidence>
<evidence type="ECO:0000313" key="4">
    <source>
        <dbReference type="EMBL" id="KKP59251.1"/>
    </source>
</evidence>
<reference evidence="4 5" key="1">
    <citation type="journal article" date="2015" name="Nature">
        <title>rRNA introns, odd ribosomes, and small enigmatic genomes across a large radiation of phyla.</title>
        <authorList>
            <person name="Brown C.T."/>
            <person name="Hug L.A."/>
            <person name="Thomas B.C."/>
            <person name="Sharon I."/>
            <person name="Castelle C.J."/>
            <person name="Singh A."/>
            <person name="Wilkins M.J."/>
            <person name="Williams K.H."/>
            <person name="Banfield J.F."/>
        </authorList>
    </citation>
    <scope>NUCLEOTIDE SEQUENCE [LARGE SCALE GENOMIC DNA]</scope>
</reference>
<accession>A0A0G0B6B6</accession>
<dbReference type="GO" id="GO:0016787">
    <property type="term" value="F:hydrolase activity"/>
    <property type="evidence" value="ECO:0007669"/>
    <property type="project" value="UniProtKB-KW"/>
</dbReference>
<dbReference type="PROSITE" id="PS00893">
    <property type="entry name" value="NUDIX_BOX"/>
    <property type="match status" value="1"/>
</dbReference>
<protein>
    <submittedName>
        <fullName evidence="4">NUDIX hydrolase</fullName>
    </submittedName>
</protein>
<dbReference type="SUPFAM" id="SSF55811">
    <property type="entry name" value="Nudix"/>
    <property type="match status" value="1"/>
</dbReference>
<organism evidence="4 5">
    <name type="scientific">Candidatus Magasanikbacteria bacterium GW2011_GWC2_34_16</name>
    <dbReference type="NCBI Taxonomy" id="1619045"/>
    <lineage>
        <taxon>Bacteria</taxon>
        <taxon>Candidatus Magasanikiibacteriota</taxon>
    </lineage>
</organism>
<comment type="cofactor">
    <cofactor evidence="1">
        <name>Mg(2+)</name>
        <dbReference type="ChEBI" id="CHEBI:18420"/>
    </cofactor>
</comment>
<dbReference type="EMBL" id="LBPO01000004">
    <property type="protein sequence ID" value="KKP59251.1"/>
    <property type="molecule type" value="Genomic_DNA"/>
</dbReference>
<dbReference type="Proteomes" id="UP000034927">
    <property type="component" value="Unassembled WGS sequence"/>
</dbReference>
<gene>
    <name evidence="4" type="ORF">UR53_C0004G0004</name>
</gene>
<feature type="domain" description="Nudix hydrolase" evidence="3">
    <location>
        <begin position="42"/>
        <end position="170"/>
    </location>
</feature>
<dbReference type="PANTHER" id="PTHR11839">
    <property type="entry name" value="UDP/ADP-SUGAR PYROPHOSPHATASE"/>
    <property type="match status" value="1"/>
</dbReference>
<sequence length="183" mass="21630">MKSKIKYKIGELKTVYDGDFLQIKQRELVFSNGKKKIFEYCLRPDSVTMLPFDEKGRLLLIREYRYEDKKYEWFLPAGSVNKGEKPLTAAKRELQEEVGYNAKKWKKIFRRPSGSNFILWHVHVYVAEDLFVSKKQGDEEFEIEVVPTPLKKAVKMALDGTIENEFIAYHIIRFNELKKSNRV</sequence>
<dbReference type="InterPro" id="IPR000086">
    <property type="entry name" value="NUDIX_hydrolase_dom"/>
</dbReference>
<dbReference type="InterPro" id="IPR015797">
    <property type="entry name" value="NUDIX_hydrolase-like_dom_sf"/>
</dbReference>
<dbReference type="InterPro" id="IPR020084">
    <property type="entry name" value="NUDIX_hydrolase_CS"/>
</dbReference>
<dbReference type="Pfam" id="PF00293">
    <property type="entry name" value="NUDIX"/>
    <property type="match status" value="1"/>
</dbReference>
<dbReference type="Gene3D" id="3.90.79.10">
    <property type="entry name" value="Nucleoside Triphosphate Pyrophosphohydrolase"/>
    <property type="match status" value="1"/>
</dbReference>
<dbReference type="GO" id="GO:0019693">
    <property type="term" value="P:ribose phosphate metabolic process"/>
    <property type="evidence" value="ECO:0007669"/>
    <property type="project" value="TreeGrafter"/>
</dbReference>
<evidence type="ECO:0000259" key="3">
    <source>
        <dbReference type="PROSITE" id="PS51462"/>
    </source>
</evidence>
<evidence type="ECO:0000256" key="2">
    <source>
        <dbReference type="ARBA" id="ARBA00022801"/>
    </source>
</evidence>
<evidence type="ECO:0000313" key="5">
    <source>
        <dbReference type="Proteomes" id="UP000034927"/>
    </source>
</evidence>
<comment type="caution">
    <text evidence="4">The sequence shown here is derived from an EMBL/GenBank/DDBJ whole genome shotgun (WGS) entry which is preliminary data.</text>
</comment>
<dbReference type="PROSITE" id="PS51462">
    <property type="entry name" value="NUDIX"/>
    <property type="match status" value="1"/>
</dbReference>
<dbReference type="GO" id="GO:0006753">
    <property type="term" value="P:nucleoside phosphate metabolic process"/>
    <property type="evidence" value="ECO:0007669"/>
    <property type="project" value="TreeGrafter"/>
</dbReference>
<dbReference type="AlphaFoldDB" id="A0A0G0B6B6"/>
<keyword evidence="2 4" id="KW-0378">Hydrolase</keyword>